<dbReference type="KEGG" id="kpul:GXN76_14735"/>
<proteinExistence type="predicted"/>
<dbReference type="AlphaFoldDB" id="A0A7D4B486"/>
<evidence type="ECO:0000313" key="5">
    <source>
        <dbReference type="Proteomes" id="UP000503088"/>
    </source>
</evidence>
<dbReference type="GO" id="GO:0005840">
    <property type="term" value="C:ribosome"/>
    <property type="evidence" value="ECO:0007669"/>
    <property type="project" value="UniProtKB-KW"/>
</dbReference>
<dbReference type="GO" id="GO:1990904">
    <property type="term" value="C:ribonucleoprotein complex"/>
    <property type="evidence" value="ECO:0007669"/>
    <property type="project" value="UniProtKB-KW"/>
</dbReference>
<reference evidence="4 5" key="1">
    <citation type="submission" date="2020-01" db="EMBL/GenBank/DDBJ databases">
        <authorList>
            <person name="Gulvik C.A."/>
            <person name="Batra D.G."/>
        </authorList>
    </citation>
    <scope>NUCLEOTIDE SEQUENCE [LARGE SCALE GENOMIC DNA]</scope>
    <source>
        <strain evidence="4 5">W9323</strain>
    </source>
</reference>
<evidence type="ECO:0000259" key="3">
    <source>
        <dbReference type="SMART" id="SM00739"/>
    </source>
</evidence>
<keyword evidence="2" id="KW-0687">Ribonucleoprotein</keyword>
<evidence type="ECO:0000256" key="2">
    <source>
        <dbReference type="ARBA" id="ARBA00023274"/>
    </source>
</evidence>
<sequence>MDVTFAKNRPRPGQLVRVIRGREAGKYAIVVAVEEPHFVWLADGAQRKAAQPKKKNVRHIQLTHYIAREVADSLEKRNGRVSDAELRYALNQYLLRYGEKKGE</sequence>
<dbReference type="SUPFAM" id="SSF50104">
    <property type="entry name" value="Translation proteins SH3-like domain"/>
    <property type="match status" value="1"/>
</dbReference>
<dbReference type="Gene3D" id="2.30.30.30">
    <property type="match status" value="1"/>
</dbReference>
<dbReference type="InterPro" id="IPR041985">
    <property type="entry name" value="Ribosomal_eL14_KOW"/>
</dbReference>
<keyword evidence="1" id="KW-0689">Ribosomal protein</keyword>
<dbReference type="InterPro" id="IPR014722">
    <property type="entry name" value="Rib_uL2_dom2"/>
</dbReference>
<dbReference type="InterPro" id="IPR008991">
    <property type="entry name" value="Translation_prot_SH3-like_sf"/>
</dbReference>
<dbReference type="InterPro" id="IPR005824">
    <property type="entry name" value="KOW"/>
</dbReference>
<dbReference type="RefSeq" id="WP_173225746.1">
    <property type="nucleotide sequence ID" value="NZ_CP048104.1"/>
</dbReference>
<evidence type="ECO:0000313" key="4">
    <source>
        <dbReference type="EMBL" id="QKG86086.1"/>
    </source>
</evidence>
<feature type="domain" description="KOW" evidence="3">
    <location>
        <begin position="9"/>
        <end position="36"/>
    </location>
</feature>
<name>A0A7D4B486_9BACL</name>
<dbReference type="CDD" id="cd06088">
    <property type="entry name" value="KOW_RPL14"/>
    <property type="match status" value="1"/>
</dbReference>
<dbReference type="SMART" id="SM00739">
    <property type="entry name" value="KOW"/>
    <property type="match status" value="1"/>
</dbReference>
<evidence type="ECO:0000256" key="1">
    <source>
        <dbReference type="ARBA" id="ARBA00022980"/>
    </source>
</evidence>
<organism evidence="4 5">
    <name type="scientific">Kroppenstedtia pulmonis</name>
    <dbReference type="NCBI Taxonomy" id="1380685"/>
    <lineage>
        <taxon>Bacteria</taxon>
        <taxon>Bacillati</taxon>
        <taxon>Bacillota</taxon>
        <taxon>Bacilli</taxon>
        <taxon>Bacillales</taxon>
        <taxon>Thermoactinomycetaceae</taxon>
        <taxon>Kroppenstedtia</taxon>
    </lineage>
</organism>
<dbReference type="EMBL" id="CP048104">
    <property type="protein sequence ID" value="QKG86086.1"/>
    <property type="molecule type" value="Genomic_DNA"/>
</dbReference>
<accession>A0A7D4B486</accession>
<gene>
    <name evidence="4" type="ORF">GXN76_14735</name>
</gene>
<keyword evidence="5" id="KW-1185">Reference proteome</keyword>
<protein>
    <submittedName>
        <fullName evidence="4">RNA-binding protein</fullName>
    </submittedName>
</protein>
<dbReference type="Pfam" id="PF00467">
    <property type="entry name" value="KOW"/>
    <property type="match status" value="1"/>
</dbReference>
<dbReference type="Proteomes" id="UP000503088">
    <property type="component" value="Chromosome"/>
</dbReference>